<feature type="transmembrane region" description="Helical" evidence="1">
    <location>
        <begin position="329"/>
        <end position="351"/>
    </location>
</feature>
<reference evidence="3" key="1">
    <citation type="journal article" date="2019" name="Int. J. Syst. Evol. Microbiol.">
        <title>The Global Catalogue of Microorganisms (GCM) 10K type strain sequencing project: providing services to taxonomists for standard genome sequencing and annotation.</title>
        <authorList>
            <consortium name="The Broad Institute Genomics Platform"/>
            <consortium name="The Broad Institute Genome Sequencing Center for Infectious Disease"/>
            <person name="Wu L."/>
            <person name="Ma J."/>
        </authorList>
    </citation>
    <scope>NUCLEOTIDE SEQUENCE [LARGE SCALE GENOMIC DNA]</scope>
    <source>
        <strain evidence="3">KCTC 32255</strain>
    </source>
</reference>
<dbReference type="EMBL" id="JBHSXX010000001">
    <property type="protein sequence ID" value="MFC6871658.1"/>
    <property type="molecule type" value="Genomic_DNA"/>
</dbReference>
<name>A0ABW2C9B0_9PSEU</name>
<feature type="transmembrane region" description="Helical" evidence="1">
    <location>
        <begin position="485"/>
        <end position="504"/>
    </location>
</feature>
<evidence type="ECO:0000313" key="3">
    <source>
        <dbReference type="Proteomes" id="UP001596337"/>
    </source>
</evidence>
<feature type="transmembrane region" description="Helical" evidence="1">
    <location>
        <begin position="286"/>
        <end position="309"/>
    </location>
</feature>
<organism evidence="2 3">
    <name type="scientific">Haloechinothrix salitolerans</name>
    <dbReference type="NCBI Taxonomy" id="926830"/>
    <lineage>
        <taxon>Bacteria</taxon>
        <taxon>Bacillati</taxon>
        <taxon>Actinomycetota</taxon>
        <taxon>Actinomycetes</taxon>
        <taxon>Pseudonocardiales</taxon>
        <taxon>Pseudonocardiaceae</taxon>
        <taxon>Haloechinothrix</taxon>
    </lineage>
</organism>
<proteinExistence type="predicted"/>
<dbReference type="Proteomes" id="UP001596337">
    <property type="component" value="Unassembled WGS sequence"/>
</dbReference>
<feature type="transmembrane region" description="Helical" evidence="1">
    <location>
        <begin position="203"/>
        <end position="224"/>
    </location>
</feature>
<evidence type="ECO:0000313" key="2">
    <source>
        <dbReference type="EMBL" id="MFC6871658.1"/>
    </source>
</evidence>
<feature type="transmembrane region" description="Helical" evidence="1">
    <location>
        <begin position="255"/>
        <end position="274"/>
    </location>
</feature>
<accession>A0ABW2C9B0</accession>
<protein>
    <submittedName>
        <fullName evidence="2">DUF6541 family protein</fullName>
    </submittedName>
</protein>
<dbReference type="Pfam" id="PF20176">
    <property type="entry name" value="DUF6541"/>
    <property type="match status" value="1"/>
</dbReference>
<feature type="transmembrane region" description="Helical" evidence="1">
    <location>
        <begin position="6"/>
        <end position="30"/>
    </location>
</feature>
<feature type="transmembrane region" description="Helical" evidence="1">
    <location>
        <begin position="113"/>
        <end position="138"/>
    </location>
</feature>
<keyword evidence="1" id="KW-1133">Transmembrane helix</keyword>
<feature type="transmembrane region" description="Helical" evidence="1">
    <location>
        <begin position="231"/>
        <end position="249"/>
    </location>
</feature>
<feature type="transmembrane region" description="Helical" evidence="1">
    <location>
        <begin position="409"/>
        <end position="427"/>
    </location>
</feature>
<comment type="caution">
    <text evidence="2">The sequence shown here is derived from an EMBL/GenBank/DDBJ whole genome shotgun (WGS) entry which is preliminary data.</text>
</comment>
<keyword evidence="3" id="KW-1185">Reference proteome</keyword>
<gene>
    <name evidence="2" type="ORF">ACFQGD_31515</name>
</gene>
<sequence>MPSLDPLWLSAASVGAYLTVLFGPGLLLGLAAGIRGWALTAMAPLLSYTVLGLSGPYLHEVGLPFNVVMALAATLVFTAVVFAVRVATNRTRFGGSAASSAPTALAWSRNAHIAVIACVVAAFAVSIIVVAGATGGALDAVFQRWDPVFHANGIRYITETGDGGLYGVSSVNRYGPQGSLFYPNAYHLAGALVQLMTGASIPVVLNAITMPLTGIFALSMAALVREFGGRAMFAGGAALLAAAITYAMHESIANGLAPFALSVALTPLGAMALHRFLRTPNIANGLVLLLAAAGLLSVHSSALFAAVLLSAPLLVRRWLRGEGKPRADLLRLAPVVAVGGLLTLPHLLGALSHANGDYTYEPWASNMPLSEALWSLALFWHNQDNPQLLLAGLLLIGVIRFRTLGPLRWVGSAALLFGVFWVLVASYGGLDWVVAISRPWWNDRFRIIALAAIPLCLIAAHGLAETQRWLARLTTSNIIRRHPQGTTVTGVLAAVVLLVTVGVATKGFYATTNTTIVAHAYHKKPEDRAGLAQPITVSQAELTAMRKMAELAVPGERVLNDRADGSVWLYAITGVKSVAAHFDDKVPPPDAKYLAEHFNEYETDPEVRAAVDRLNVHHVFIGSGLWPGLGRAPGLTGLADADYLDVVYRNSDAVIYRITR</sequence>
<evidence type="ECO:0000256" key="1">
    <source>
        <dbReference type="SAM" id="Phobius"/>
    </source>
</evidence>
<feature type="transmembrane region" description="Helical" evidence="1">
    <location>
        <begin position="37"/>
        <end position="57"/>
    </location>
</feature>
<dbReference type="RefSeq" id="WP_345391627.1">
    <property type="nucleotide sequence ID" value="NZ_BAABLA010000007.1"/>
</dbReference>
<dbReference type="InterPro" id="IPR046671">
    <property type="entry name" value="DUF6541"/>
</dbReference>
<feature type="transmembrane region" description="Helical" evidence="1">
    <location>
        <begin position="447"/>
        <end position="464"/>
    </location>
</feature>
<feature type="transmembrane region" description="Helical" evidence="1">
    <location>
        <begin position="63"/>
        <end position="84"/>
    </location>
</feature>
<keyword evidence="1" id="KW-0472">Membrane</keyword>
<keyword evidence="1" id="KW-0812">Transmembrane</keyword>